<feature type="transmembrane region" description="Helical" evidence="8">
    <location>
        <begin position="215"/>
        <end position="236"/>
    </location>
</feature>
<keyword evidence="4 8" id="KW-0812">Transmembrane</keyword>
<keyword evidence="5" id="KW-0732">Signal</keyword>
<reference evidence="9" key="1">
    <citation type="submission" date="2021-06" db="EMBL/GenBank/DDBJ databases">
        <authorList>
            <person name="Hodson N. C."/>
            <person name="Mongue J. A."/>
            <person name="Jaron S. K."/>
        </authorList>
    </citation>
    <scope>NUCLEOTIDE SEQUENCE</scope>
</reference>
<accession>A0A8J2LIZ6</accession>
<gene>
    <name evidence="9" type="ORF">AFUS01_LOCUS43232</name>
</gene>
<dbReference type="InterPro" id="IPR007217">
    <property type="entry name" value="Per1-like"/>
</dbReference>
<evidence type="ECO:0000313" key="9">
    <source>
        <dbReference type="EMBL" id="CAG7833629.1"/>
    </source>
</evidence>
<evidence type="ECO:0000256" key="4">
    <source>
        <dbReference type="ARBA" id="ARBA00022692"/>
    </source>
</evidence>
<keyword evidence="8" id="KW-0333">Golgi apparatus</keyword>
<evidence type="ECO:0000256" key="6">
    <source>
        <dbReference type="ARBA" id="ARBA00022989"/>
    </source>
</evidence>
<comment type="subcellular location">
    <subcellularLocation>
        <location evidence="1">Endomembrane system</location>
        <topology evidence="1">Multi-pass membrane protein</topology>
    </subcellularLocation>
    <subcellularLocation>
        <location evidence="8">Golgi apparatus membrane</location>
        <topology evidence="8">Multi-pass membrane protein</topology>
    </subcellularLocation>
</comment>
<comment type="similarity">
    <text evidence="2 8">Belongs to the PGAP3 family.</text>
</comment>
<dbReference type="OrthoDB" id="419770at2759"/>
<feature type="transmembrane region" description="Helical" evidence="8">
    <location>
        <begin position="272"/>
        <end position="293"/>
    </location>
</feature>
<dbReference type="GO" id="GO:0006506">
    <property type="term" value="P:GPI anchor biosynthetic process"/>
    <property type="evidence" value="ECO:0007669"/>
    <property type="project" value="UniProtKB-KW"/>
</dbReference>
<keyword evidence="3 8" id="KW-0337">GPI-anchor biosynthesis</keyword>
<sequence>NFTILCINFFPTLVNCSDGDRHFSFLTCVNNCKIGNCSKNGDEFLGQPGYLKYLQWDCDSECKYICMWRTVDKIIANKLSIPQFYGKWPFKRFLGIQEPASVLFSMFNLAFHVLGLRKIRAQVPKSAPLFWFWHWFTAVCVNGWIWSIVFHTRDTYVTELMDYFSAFSMILFTFFAAFVRIYERLLCFPVLMFGVLLLSFCIYHVHYLAFIHFDYGYNMTANIAVGVLNASCWLIWSGINRKSHPHAWKCSIFVILAASSILLEVADFPPWFWIFDAHSLWHLFTAPITYIWYSFVVDDLKFLHYQHLKTKQP</sequence>
<feature type="transmembrane region" description="Helical" evidence="8">
    <location>
        <begin position="186"/>
        <end position="209"/>
    </location>
</feature>
<evidence type="ECO:0000256" key="7">
    <source>
        <dbReference type="ARBA" id="ARBA00023136"/>
    </source>
</evidence>
<dbReference type="GO" id="GO:0016788">
    <property type="term" value="F:hydrolase activity, acting on ester bonds"/>
    <property type="evidence" value="ECO:0007669"/>
    <property type="project" value="TreeGrafter"/>
</dbReference>
<organism evidence="9 10">
    <name type="scientific">Allacma fusca</name>
    <dbReference type="NCBI Taxonomy" id="39272"/>
    <lineage>
        <taxon>Eukaryota</taxon>
        <taxon>Metazoa</taxon>
        <taxon>Ecdysozoa</taxon>
        <taxon>Arthropoda</taxon>
        <taxon>Hexapoda</taxon>
        <taxon>Collembola</taxon>
        <taxon>Symphypleona</taxon>
        <taxon>Sminthuridae</taxon>
        <taxon>Allacma</taxon>
    </lineage>
</organism>
<feature type="transmembrane region" description="Helical" evidence="8">
    <location>
        <begin position="161"/>
        <end position="179"/>
    </location>
</feature>
<evidence type="ECO:0000256" key="8">
    <source>
        <dbReference type="RuleBase" id="RU365066"/>
    </source>
</evidence>
<name>A0A8J2LIZ6_9HEXA</name>
<evidence type="ECO:0000256" key="5">
    <source>
        <dbReference type="ARBA" id="ARBA00022729"/>
    </source>
</evidence>
<evidence type="ECO:0000313" key="10">
    <source>
        <dbReference type="Proteomes" id="UP000708208"/>
    </source>
</evidence>
<keyword evidence="10" id="KW-1185">Reference proteome</keyword>
<dbReference type="AlphaFoldDB" id="A0A8J2LIZ6"/>
<dbReference type="GO" id="GO:0000139">
    <property type="term" value="C:Golgi membrane"/>
    <property type="evidence" value="ECO:0007669"/>
    <property type="project" value="UniProtKB-SubCell"/>
</dbReference>
<feature type="transmembrane region" description="Helical" evidence="8">
    <location>
        <begin position="248"/>
        <end position="266"/>
    </location>
</feature>
<evidence type="ECO:0000256" key="2">
    <source>
        <dbReference type="ARBA" id="ARBA00006387"/>
    </source>
</evidence>
<keyword evidence="6 8" id="KW-1133">Transmembrane helix</keyword>
<keyword evidence="7 8" id="KW-0472">Membrane</keyword>
<dbReference type="Pfam" id="PF04080">
    <property type="entry name" value="Per1"/>
    <property type="match status" value="1"/>
</dbReference>
<feature type="non-terminal residue" evidence="9">
    <location>
        <position position="313"/>
    </location>
</feature>
<feature type="transmembrane region" description="Helical" evidence="8">
    <location>
        <begin position="129"/>
        <end position="149"/>
    </location>
</feature>
<dbReference type="GO" id="GO:0005789">
    <property type="term" value="C:endoplasmic reticulum membrane"/>
    <property type="evidence" value="ECO:0007669"/>
    <property type="project" value="TreeGrafter"/>
</dbReference>
<evidence type="ECO:0000256" key="1">
    <source>
        <dbReference type="ARBA" id="ARBA00004127"/>
    </source>
</evidence>
<dbReference type="Proteomes" id="UP000708208">
    <property type="component" value="Unassembled WGS sequence"/>
</dbReference>
<protein>
    <recommendedName>
        <fullName evidence="8">Post-GPI attachment to proteins factor 3</fullName>
    </recommendedName>
</protein>
<comment type="function">
    <text evidence="8">Involved in the lipid remodeling steps of GPI-anchor maturation.</text>
</comment>
<proteinExistence type="inferred from homology"/>
<comment type="caution">
    <text evidence="9">The sequence shown here is derived from an EMBL/GenBank/DDBJ whole genome shotgun (WGS) entry which is preliminary data.</text>
</comment>
<evidence type="ECO:0000256" key="3">
    <source>
        <dbReference type="ARBA" id="ARBA00022502"/>
    </source>
</evidence>
<dbReference type="EMBL" id="CAJVCH010569960">
    <property type="protein sequence ID" value="CAG7833629.1"/>
    <property type="molecule type" value="Genomic_DNA"/>
</dbReference>
<dbReference type="PANTHER" id="PTHR13148">
    <property type="entry name" value="PER1-RELATED"/>
    <property type="match status" value="1"/>
</dbReference>
<dbReference type="PANTHER" id="PTHR13148:SF0">
    <property type="entry name" value="POST-GPI ATTACHMENT TO PROTEINS FACTOR 3"/>
    <property type="match status" value="1"/>
</dbReference>
<feature type="transmembrane region" description="Helical" evidence="8">
    <location>
        <begin position="100"/>
        <end position="117"/>
    </location>
</feature>